<evidence type="ECO:0000256" key="3">
    <source>
        <dbReference type="ARBA" id="ARBA00022692"/>
    </source>
</evidence>
<protein>
    <recommendedName>
        <fullName evidence="11">G-protein coupled receptors family 1 profile domain-containing protein</fullName>
    </recommendedName>
</protein>
<evidence type="ECO:0000256" key="7">
    <source>
        <dbReference type="ARBA" id="ARBA00023170"/>
    </source>
</evidence>
<dbReference type="PANTHER" id="PTHR45695">
    <property type="entry name" value="LEUCOKININ RECEPTOR-RELATED"/>
    <property type="match status" value="1"/>
</dbReference>
<dbReference type="PRINTS" id="PR00237">
    <property type="entry name" value="GPCRRHODOPSN"/>
</dbReference>
<dbReference type="PRINTS" id="PR01012">
    <property type="entry name" value="NRPEPTIDEYR"/>
</dbReference>
<dbReference type="GO" id="GO:0005886">
    <property type="term" value="C:plasma membrane"/>
    <property type="evidence" value="ECO:0007669"/>
    <property type="project" value="TreeGrafter"/>
</dbReference>
<dbReference type="EMBL" id="OU900094">
    <property type="protein sequence ID" value="CAG9854074.1"/>
    <property type="molecule type" value="Genomic_DNA"/>
</dbReference>
<comment type="similarity">
    <text evidence="2 9">Belongs to the G-protein coupled receptor 1 family.</text>
</comment>
<evidence type="ECO:0000259" key="11">
    <source>
        <dbReference type="PROSITE" id="PS50262"/>
    </source>
</evidence>
<evidence type="ECO:0000256" key="2">
    <source>
        <dbReference type="ARBA" id="ARBA00010663"/>
    </source>
</evidence>
<dbReference type="AlphaFoldDB" id="A0A9N9XJH1"/>
<dbReference type="GO" id="GO:0004983">
    <property type="term" value="F:neuropeptide Y receptor activity"/>
    <property type="evidence" value="ECO:0007669"/>
    <property type="project" value="InterPro"/>
</dbReference>
<keyword evidence="3 9" id="KW-0812">Transmembrane</keyword>
<keyword evidence="5 9" id="KW-0297">G-protein coupled receptor</keyword>
<evidence type="ECO:0000256" key="4">
    <source>
        <dbReference type="ARBA" id="ARBA00022989"/>
    </source>
</evidence>
<dbReference type="CDD" id="cd15927">
    <property type="entry name" value="7tmA_Bombesin_R-like"/>
    <property type="match status" value="1"/>
</dbReference>
<evidence type="ECO:0000256" key="10">
    <source>
        <dbReference type="SAM" id="Phobius"/>
    </source>
</evidence>
<keyword evidence="8 9" id="KW-0807">Transducer</keyword>
<keyword evidence="4 10" id="KW-1133">Transmembrane helix</keyword>
<dbReference type="OrthoDB" id="10049706at2759"/>
<dbReference type="PANTHER" id="PTHR45695:SF26">
    <property type="entry name" value="NEUROPEPTIDE CCHAMIDE-1 RECEPTOR"/>
    <property type="match status" value="1"/>
</dbReference>
<dbReference type="InterPro" id="IPR000276">
    <property type="entry name" value="GPCR_Rhodpsn"/>
</dbReference>
<dbReference type="InterPro" id="IPR017452">
    <property type="entry name" value="GPCR_Rhodpsn_7TM"/>
</dbReference>
<evidence type="ECO:0000256" key="5">
    <source>
        <dbReference type="ARBA" id="ARBA00023040"/>
    </source>
</evidence>
<keyword evidence="6 10" id="KW-0472">Membrane</keyword>
<feature type="transmembrane region" description="Helical" evidence="10">
    <location>
        <begin position="114"/>
        <end position="132"/>
    </location>
</feature>
<evidence type="ECO:0000313" key="12">
    <source>
        <dbReference type="EMBL" id="CAG9854074.1"/>
    </source>
</evidence>
<evidence type="ECO:0000256" key="8">
    <source>
        <dbReference type="ARBA" id="ARBA00023224"/>
    </source>
</evidence>
<feature type="transmembrane region" description="Helical" evidence="10">
    <location>
        <begin position="70"/>
        <end position="94"/>
    </location>
</feature>
<feature type="transmembrane region" description="Helical" evidence="10">
    <location>
        <begin position="153"/>
        <end position="174"/>
    </location>
</feature>
<feature type="transmembrane region" description="Helical" evidence="10">
    <location>
        <begin position="33"/>
        <end position="58"/>
    </location>
</feature>
<comment type="subcellular location">
    <subcellularLocation>
        <location evidence="1">Membrane</location>
        <topology evidence="1">Multi-pass membrane protein</topology>
    </subcellularLocation>
</comment>
<feature type="transmembrane region" description="Helical" evidence="10">
    <location>
        <begin position="259"/>
        <end position="287"/>
    </location>
</feature>
<dbReference type="SUPFAM" id="SSF81321">
    <property type="entry name" value="Family A G protein-coupled receptor-like"/>
    <property type="match status" value="1"/>
</dbReference>
<feature type="domain" description="G-protein coupled receptors family 1 profile" evidence="11">
    <location>
        <begin position="49"/>
        <end position="320"/>
    </location>
</feature>
<dbReference type="Gene3D" id="1.20.1070.10">
    <property type="entry name" value="Rhodopsin 7-helix transmembrane proteins"/>
    <property type="match status" value="1"/>
</dbReference>
<evidence type="ECO:0000256" key="9">
    <source>
        <dbReference type="RuleBase" id="RU000688"/>
    </source>
</evidence>
<evidence type="ECO:0000256" key="1">
    <source>
        <dbReference type="ARBA" id="ARBA00004141"/>
    </source>
</evidence>
<evidence type="ECO:0000256" key="6">
    <source>
        <dbReference type="ARBA" id="ARBA00023136"/>
    </source>
</evidence>
<sequence length="378" mass="43590">MDTPGEMNSSVEFNATLNSSDYIIPYDTRPETYVVPVVFLLIFLIGVIGNGTLVMIFLKHKHMRNVPNTYIFSLALADLLVIVTSVPFTSIIYTMENWPWGETICKISESAKDLSVAVSVFTLTALSADRFFAVVDPLKKIHGGGRNCCTTRITIVIAVMIWATSSLIALPAAMGSHIKFIPNEENERFHVCYPYPRTWLKERYPEFMIVFKFLVLYLIPLLVIGFFYLNMAMHLISSTKNMPGEVQGLRKQMRARRKVAVTVLIFVAVFFVCFAPGHIFMLLFYFYPDFEDLYDAFWHYFRITGFCLAYVNYCANPIALYFLSGAFRKYFNRYLFRRRLTRSDTYPRQQTSISLLSSKRNRQGSTKNDEKIMPNLVQ</sequence>
<dbReference type="Proteomes" id="UP001153712">
    <property type="component" value="Chromosome 1"/>
</dbReference>
<organism evidence="12 13">
    <name type="scientific">Phyllotreta striolata</name>
    <name type="common">Striped flea beetle</name>
    <name type="synonym">Crioceris striolata</name>
    <dbReference type="NCBI Taxonomy" id="444603"/>
    <lineage>
        <taxon>Eukaryota</taxon>
        <taxon>Metazoa</taxon>
        <taxon>Ecdysozoa</taxon>
        <taxon>Arthropoda</taxon>
        <taxon>Hexapoda</taxon>
        <taxon>Insecta</taxon>
        <taxon>Pterygota</taxon>
        <taxon>Neoptera</taxon>
        <taxon>Endopterygota</taxon>
        <taxon>Coleoptera</taxon>
        <taxon>Polyphaga</taxon>
        <taxon>Cucujiformia</taxon>
        <taxon>Chrysomeloidea</taxon>
        <taxon>Chrysomelidae</taxon>
        <taxon>Galerucinae</taxon>
        <taxon>Alticini</taxon>
        <taxon>Phyllotreta</taxon>
    </lineage>
</organism>
<proteinExistence type="inferred from homology"/>
<dbReference type="Pfam" id="PF00001">
    <property type="entry name" value="7tm_1"/>
    <property type="match status" value="1"/>
</dbReference>
<keyword evidence="13" id="KW-1185">Reference proteome</keyword>
<dbReference type="PROSITE" id="PS50262">
    <property type="entry name" value="G_PROTEIN_RECEP_F1_2"/>
    <property type="match status" value="1"/>
</dbReference>
<keyword evidence="7 9" id="KW-0675">Receptor</keyword>
<gene>
    <name evidence="12" type="ORF">PHYEVI_LOCUS539</name>
</gene>
<dbReference type="SMART" id="SM01381">
    <property type="entry name" value="7TM_GPCR_Srsx"/>
    <property type="match status" value="1"/>
</dbReference>
<evidence type="ECO:0000313" key="13">
    <source>
        <dbReference type="Proteomes" id="UP001153712"/>
    </source>
</evidence>
<reference evidence="12" key="1">
    <citation type="submission" date="2022-01" db="EMBL/GenBank/DDBJ databases">
        <authorList>
            <person name="King R."/>
        </authorList>
    </citation>
    <scope>NUCLEOTIDE SEQUENCE</scope>
</reference>
<feature type="transmembrane region" description="Helical" evidence="10">
    <location>
        <begin position="207"/>
        <end position="229"/>
    </location>
</feature>
<dbReference type="PROSITE" id="PS00237">
    <property type="entry name" value="G_PROTEIN_RECEP_F1_1"/>
    <property type="match status" value="1"/>
</dbReference>
<feature type="transmembrane region" description="Helical" evidence="10">
    <location>
        <begin position="299"/>
        <end position="323"/>
    </location>
</feature>
<dbReference type="InterPro" id="IPR000611">
    <property type="entry name" value="NPY_rcpt"/>
</dbReference>
<accession>A0A9N9XJH1</accession>
<name>A0A9N9XJH1_PHYSR</name>